<dbReference type="KEGG" id="cinf:CINF_1447"/>
<organism evidence="1 2">
    <name type="scientific">Candidatus Campylobacter infans</name>
    <dbReference type="NCBI Taxonomy" id="2561898"/>
    <lineage>
        <taxon>Bacteria</taxon>
        <taxon>Pseudomonadati</taxon>
        <taxon>Campylobacterota</taxon>
        <taxon>Epsilonproteobacteria</taxon>
        <taxon>Campylobacterales</taxon>
        <taxon>Campylobacteraceae</taxon>
        <taxon>Campylobacter</taxon>
    </lineage>
</organism>
<protein>
    <submittedName>
        <fullName evidence="1">Toxin-antitoxin system, antitoxin component, HicB family</fullName>
    </submittedName>
</protein>
<dbReference type="Gene3D" id="1.10.1220.10">
    <property type="entry name" value="Met repressor-like"/>
    <property type="match status" value="1"/>
</dbReference>
<dbReference type="Gene3D" id="3.30.160.250">
    <property type="match status" value="1"/>
</dbReference>
<gene>
    <name evidence="1" type="ORF">CINF_1447</name>
</gene>
<dbReference type="EMBL" id="CP049075">
    <property type="protein sequence ID" value="QLI05927.1"/>
    <property type="molecule type" value="Genomic_DNA"/>
</dbReference>
<evidence type="ECO:0000313" key="1">
    <source>
        <dbReference type="EMBL" id="QLI05927.1"/>
    </source>
</evidence>
<dbReference type="InterPro" id="IPR010985">
    <property type="entry name" value="Ribbon_hlx_hlx"/>
</dbReference>
<dbReference type="AlphaFoldDB" id="A0A7H9CIH8"/>
<dbReference type="InterPro" id="IPR035069">
    <property type="entry name" value="TTHA1013/TTHA0281-like"/>
</dbReference>
<proteinExistence type="predicted"/>
<keyword evidence="2" id="KW-1185">Reference proteome</keyword>
<evidence type="ECO:0000313" key="2">
    <source>
        <dbReference type="Proteomes" id="UP000509414"/>
    </source>
</evidence>
<dbReference type="InterPro" id="IPR013321">
    <property type="entry name" value="Arc_rbn_hlx_hlx"/>
</dbReference>
<reference evidence="1 2" key="1">
    <citation type="submission" date="2020-02" db="EMBL/GenBank/DDBJ databases">
        <title>Complete genome sequence of the novel Campylobacter species Candidatus Campylobacter infans.</title>
        <authorList>
            <person name="Duim B."/>
            <person name="Zomer A."/>
            <person name="van der Graaf L."/>
            <person name="Wagenaar J."/>
        </authorList>
    </citation>
    <scope>NUCLEOTIDE SEQUENCE [LARGE SCALE GENOMIC DNA]</scope>
    <source>
        <strain evidence="1 2">19S00001</strain>
    </source>
</reference>
<dbReference type="SUPFAM" id="SSF143100">
    <property type="entry name" value="TTHA1013/TTHA0281-like"/>
    <property type="match status" value="1"/>
</dbReference>
<dbReference type="Proteomes" id="UP000509414">
    <property type="component" value="Chromosome"/>
</dbReference>
<sequence>MKDLEYYLNLPYKIEIEKIPENDGGGYCAMMPEFKGTALFWGDGKSEVEALKDLKLAFKSALTGLIESGKKIPEPKAKTDKTKSIAITLKQSVIDRIDRHAKELGISRSALIFKGMDSYLNNVMKA</sequence>
<dbReference type="SUPFAM" id="SSF47598">
    <property type="entry name" value="Ribbon-helix-helix"/>
    <property type="match status" value="1"/>
</dbReference>
<name>A0A7H9CIH8_9BACT</name>
<accession>A0A7H9CIH8</accession>
<dbReference type="GO" id="GO:0006355">
    <property type="term" value="P:regulation of DNA-templated transcription"/>
    <property type="evidence" value="ECO:0007669"/>
    <property type="project" value="InterPro"/>
</dbReference>
<dbReference type="RefSeq" id="WP_178697398.1">
    <property type="nucleotide sequence ID" value="NZ_CP049075.1"/>
</dbReference>